<feature type="transmembrane region" description="Helical" evidence="7">
    <location>
        <begin position="12"/>
        <end position="32"/>
    </location>
</feature>
<evidence type="ECO:0000256" key="6">
    <source>
        <dbReference type="SAM" id="MobiDB-lite"/>
    </source>
</evidence>
<feature type="transmembrane region" description="Helical" evidence="7">
    <location>
        <begin position="44"/>
        <end position="66"/>
    </location>
</feature>
<dbReference type="AlphaFoldDB" id="A0A1L9V2F7"/>
<comment type="subcellular location">
    <subcellularLocation>
        <location evidence="1">Membrane</location>
        <topology evidence="1">Multi-pass membrane protein</topology>
    </subcellularLocation>
</comment>
<dbReference type="Proteomes" id="UP000184499">
    <property type="component" value="Unassembled WGS sequence"/>
</dbReference>
<dbReference type="VEuPathDB" id="FungiDB:ASPBRDRAFT_37311"/>
<dbReference type="PANTHER" id="PTHR33048:SF47">
    <property type="entry name" value="INTEGRAL MEMBRANE PROTEIN-RELATED"/>
    <property type="match status" value="1"/>
</dbReference>
<organism evidence="9 10">
    <name type="scientific">Aspergillus brasiliensis (strain CBS 101740 / IMI 381727 / IBT 21946)</name>
    <dbReference type="NCBI Taxonomy" id="767769"/>
    <lineage>
        <taxon>Eukaryota</taxon>
        <taxon>Fungi</taxon>
        <taxon>Dikarya</taxon>
        <taxon>Ascomycota</taxon>
        <taxon>Pezizomycotina</taxon>
        <taxon>Eurotiomycetes</taxon>
        <taxon>Eurotiomycetidae</taxon>
        <taxon>Eurotiales</taxon>
        <taxon>Aspergillaceae</taxon>
        <taxon>Aspergillus</taxon>
        <taxon>Aspergillus subgen. Circumdati</taxon>
    </lineage>
</organism>
<dbReference type="InterPro" id="IPR049326">
    <property type="entry name" value="Rhodopsin_dom_fungi"/>
</dbReference>
<dbReference type="InterPro" id="IPR052337">
    <property type="entry name" value="SAT4-like"/>
</dbReference>
<dbReference type="GO" id="GO:0016020">
    <property type="term" value="C:membrane"/>
    <property type="evidence" value="ECO:0007669"/>
    <property type="project" value="UniProtKB-SubCell"/>
</dbReference>
<dbReference type="RefSeq" id="XP_067485347.1">
    <property type="nucleotide sequence ID" value="XM_067623705.1"/>
</dbReference>
<reference evidence="10" key="1">
    <citation type="journal article" date="2017" name="Genome Biol.">
        <title>Comparative genomics reveals high biological diversity and specific adaptations in the industrially and medically important fungal genus Aspergillus.</title>
        <authorList>
            <person name="de Vries R.P."/>
            <person name="Riley R."/>
            <person name="Wiebenga A."/>
            <person name="Aguilar-Osorio G."/>
            <person name="Amillis S."/>
            <person name="Uchima C.A."/>
            <person name="Anderluh G."/>
            <person name="Asadollahi M."/>
            <person name="Askin M."/>
            <person name="Barry K."/>
            <person name="Battaglia E."/>
            <person name="Bayram O."/>
            <person name="Benocci T."/>
            <person name="Braus-Stromeyer S.A."/>
            <person name="Caldana C."/>
            <person name="Canovas D."/>
            <person name="Cerqueira G.C."/>
            <person name="Chen F."/>
            <person name="Chen W."/>
            <person name="Choi C."/>
            <person name="Clum A."/>
            <person name="Dos Santos R.A."/>
            <person name="Damasio A.R."/>
            <person name="Diallinas G."/>
            <person name="Emri T."/>
            <person name="Fekete E."/>
            <person name="Flipphi M."/>
            <person name="Freyberg S."/>
            <person name="Gallo A."/>
            <person name="Gournas C."/>
            <person name="Habgood R."/>
            <person name="Hainaut M."/>
            <person name="Harispe M.L."/>
            <person name="Henrissat B."/>
            <person name="Hilden K.S."/>
            <person name="Hope R."/>
            <person name="Hossain A."/>
            <person name="Karabika E."/>
            <person name="Karaffa L."/>
            <person name="Karanyi Z."/>
            <person name="Krasevec N."/>
            <person name="Kuo A."/>
            <person name="Kusch H."/>
            <person name="LaButti K."/>
            <person name="Lagendijk E.L."/>
            <person name="Lapidus A."/>
            <person name="Levasseur A."/>
            <person name="Lindquist E."/>
            <person name="Lipzen A."/>
            <person name="Logrieco A.F."/>
            <person name="MacCabe A."/>
            <person name="Maekelae M.R."/>
            <person name="Malavazi I."/>
            <person name="Melin P."/>
            <person name="Meyer V."/>
            <person name="Mielnichuk N."/>
            <person name="Miskei M."/>
            <person name="Molnar A.P."/>
            <person name="Mule G."/>
            <person name="Ngan C.Y."/>
            <person name="Orejas M."/>
            <person name="Orosz E."/>
            <person name="Ouedraogo J.P."/>
            <person name="Overkamp K.M."/>
            <person name="Park H.-S."/>
            <person name="Perrone G."/>
            <person name="Piumi F."/>
            <person name="Punt P.J."/>
            <person name="Ram A.F."/>
            <person name="Ramon A."/>
            <person name="Rauscher S."/>
            <person name="Record E."/>
            <person name="Riano-Pachon D.M."/>
            <person name="Robert V."/>
            <person name="Roehrig J."/>
            <person name="Ruller R."/>
            <person name="Salamov A."/>
            <person name="Salih N.S."/>
            <person name="Samson R.A."/>
            <person name="Sandor E."/>
            <person name="Sanguinetti M."/>
            <person name="Schuetze T."/>
            <person name="Sepcic K."/>
            <person name="Shelest E."/>
            <person name="Sherlock G."/>
            <person name="Sophianopoulou V."/>
            <person name="Squina F.M."/>
            <person name="Sun H."/>
            <person name="Susca A."/>
            <person name="Todd R.B."/>
            <person name="Tsang A."/>
            <person name="Unkles S.E."/>
            <person name="van de Wiele N."/>
            <person name="van Rossen-Uffink D."/>
            <person name="Oliveira J.V."/>
            <person name="Vesth T.C."/>
            <person name="Visser J."/>
            <person name="Yu J.-H."/>
            <person name="Zhou M."/>
            <person name="Andersen M.R."/>
            <person name="Archer D.B."/>
            <person name="Baker S.E."/>
            <person name="Benoit I."/>
            <person name="Brakhage A.A."/>
            <person name="Braus G.H."/>
            <person name="Fischer R."/>
            <person name="Frisvad J.C."/>
            <person name="Goldman G.H."/>
            <person name="Houbraken J."/>
            <person name="Oakley B."/>
            <person name="Pocsi I."/>
            <person name="Scazzocchio C."/>
            <person name="Seiboth B."/>
            <person name="vanKuyk P.A."/>
            <person name="Wortman J."/>
            <person name="Dyer P.S."/>
            <person name="Grigoriev I.V."/>
        </authorList>
    </citation>
    <scope>NUCLEOTIDE SEQUENCE [LARGE SCALE GENOMIC DNA]</scope>
    <source>
        <strain evidence="10">CBS 101740 / IMI 381727 / IBT 21946</strain>
    </source>
</reference>
<evidence type="ECO:0000256" key="3">
    <source>
        <dbReference type="ARBA" id="ARBA00022989"/>
    </source>
</evidence>
<evidence type="ECO:0000256" key="7">
    <source>
        <dbReference type="SAM" id="Phobius"/>
    </source>
</evidence>
<keyword evidence="2 7" id="KW-0812">Transmembrane</keyword>
<evidence type="ECO:0000256" key="5">
    <source>
        <dbReference type="ARBA" id="ARBA00038359"/>
    </source>
</evidence>
<evidence type="ECO:0000313" key="10">
    <source>
        <dbReference type="Proteomes" id="UP000184499"/>
    </source>
</evidence>
<feature type="transmembrane region" description="Helical" evidence="7">
    <location>
        <begin position="89"/>
        <end position="112"/>
    </location>
</feature>
<proteinExistence type="inferred from homology"/>
<keyword evidence="3 7" id="KW-1133">Transmembrane helix</keyword>
<dbReference type="OMA" id="WILFEFI"/>
<sequence length="363" mass="40142">MKQLSQSGASNLGSAISMLILSILAVALRLVFRLQARQSLTLSDATIVLALVFTITFYSLVINYTVDGPGPGTWSVPQVLANLENGGSVWAVALLRVGYLSGVIFITAINITKLSILALYHTLFGISVPFKRFNWAMVGVVLFFWILFEFIFIFQCSPIPMFWNLAESATHCMSVTHVLFAFEFTNFCVDVAMLVMPLVMVKNLNLPRAKKLSVSGILLLGGMVCIVSVVRLYFIWNPDSIHFPRSFPAMEIASEVQLGVAIFCACLPTYAPVLKLFRRLWRSFGQGGSKKSLDYKMTPPSNRSHRDHDLPDPNFADNKTLIDSTGHHFGARRPNSDPFGDSSGTDSQTLHMEPDDHRGADAV</sequence>
<feature type="transmembrane region" description="Helical" evidence="7">
    <location>
        <begin position="174"/>
        <end position="200"/>
    </location>
</feature>
<evidence type="ECO:0000256" key="4">
    <source>
        <dbReference type="ARBA" id="ARBA00023136"/>
    </source>
</evidence>
<evidence type="ECO:0000313" key="9">
    <source>
        <dbReference type="EMBL" id="OJJ78100.1"/>
    </source>
</evidence>
<feature type="domain" description="Rhodopsin" evidence="8">
    <location>
        <begin position="28"/>
        <end position="275"/>
    </location>
</feature>
<dbReference type="PANTHER" id="PTHR33048">
    <property type="entry name" value="PTH11-LIKE INTEGRAL MEMBRANE PROTEIN (AFU_ORTHOLOGUE AFUA_5G11245)"/>
    <property type="match status" value="1"/>
</dbReference>
<evidence type="ECO:0000256" key="1">
    <source>
        <dbReference type="ARBA" id="ARBA00004141"/>
    </source>
</evidence>
<dbReference type="OrthoDB" id="10017208at2759"/>
<feature type="transmembrane region" description="Helical" evidence="7">
    <location>
        <begin position="133"/>
        <end position="154"/>
    </location>
</feature>
<dbReference type="Pfam" id="PF20684">
    <property type="entry name" value="Fung_rhodopsin"/>
    <property type="match status" value="1"/>
</dbReference>
<feature type="region of interest" description="Disordered" evidence="6">
    <location>
        <begin position="292"/>
        <end position="363"/>
    </location>
</feature>
<comment type="similarity">
    <text evidence="5">Belongs to the SAT4 family.</text>
</comment>
<protein>
    <recommendedName>
        <fullName evidence="8">Rhodopsin domain-containing protein</fullName>
    </recommendedName>
</protein>
<name>A0A1L9V2F7_ASPBC</name>
<feature type="transmembrane region" description="Helical" evidence="7">
    <location>
        <begin position="256"/>
        <end position="277"/>
    </location>
</feature>
<evidence type="ECO:0000256" key="2">
    <source>
        <dbReference type="ARBA" id="ARBA00022692"/>
    </source>
</evidence>
<dbReference type="EMBL" id="KV878679">
    <property type="protein sequence ID" value="OJJ78100.1"/>
    <property type="molecule type" value="Genomic_DNA"/>
</dbReference>
<feature type="compositionally biased region" description="Basic and acidic residues" evidence="6">
    <location>
        <begin position="352"/>
        <end position="363"/>
    </location>
</feature>
<accession>A0A1L9V2F7</accession>
<keyword evidence="10" id="KW-1185">Reference proteome</keyword>
<keyword evidence="4 7" id="KW-0472">Membrane</keyword>
<gene>
    <name evidence="9" type="ORF">ASPBRDRAFT_37311</name>
</gene>
<dbReference type="GeneID" id="93576193"/>
<evidence type="ECO:0000259" key="8">
    <source>
        <dbReference type="Pfam" id="PF20684"/>
    </source>
</evidence>
<feature type="transmembrane region" description="Helical" evidence="7">
    <location>
        <begin position="212"/>
        <end position="236"/>
    </location>
</feature>